<evidence type="ECO:0000313" key="4">
    <source>
        <dbReference type="EMBL" id="ABG60709.1"/>
    </source>
</evidence>
<feature type="signal peptide" evidence="2">
    <location>
        <begin position="1"/>
        <end position="18"/>
    </location>
</feature>
<dbReference type="AlphaFoldDB" id="A0A6N4SWJ8"/>
<dbReference type="Pfam" id="PF11412">
    <property type="entry name" value="DsbD_N"/>
    <property type="match status" value="1"/>
</dbReference>
<dbReference type="RefSeq" id="WP_011586816.1">
    <property type="nucleotide sequence ID" value="NC_008255.1"/>
</dbReference>
<dbReference type="InterPro" id="IPR036929">
    <property type="entry name" value="DsbDN_sf"/>
</dbReference>
<feature type="region of interest" description="Disordered" evidence="1">
    <location>
        <begin position="163"/>
        <end position="209"/>
    </location>
</feature>
<dbReference type="SUPFAM" id="SSF74863">
    <property type="entry name" value="Thiol:disulfide interchange protein DsbD, N-terminal domain (DsbD-alpha)"/>
    <property type="match status" value="1"/>
</dbReference>
<feature type="chain" id="PRO_5026756566" description="Thiol:disulfide interchange protein DsbD N-terminal domain-containing protein" evidence="2">
    <location>
        <begin position="19"/>
        <end position="225"/>
    </location>
</feature>
<dbReference type="InterPro" id="IPR028250">
    <property type="entry name" value="DsbDN"/>
</dbReference>
<evidence type="ECO:0000259" key="3">
    <source>
        <dbReference type="Pfam" id="PF11412"/>
    </source>
</evidence>
<feature type="compositionally biased region" description="Polar residues" evidence="1">
    <location>
        <begin position="163"/>
        <end position="189"/>
    </location>
</feature>
<evidence type="ECO:0000313" key="5">
    <source>
        <dbReference type="Proteomes" id="UP000001822"/>
    </source>
</evidence>
<organism evidence="4 5">
    <name type="scientific">Cytophaga hutchinsonii (strain ATCC 33406 / DSM 1761 / CIP 103989 / NBRC 15051 / NCIMB 9469 / D465)</name>
    <dbReference type="NCBI Taxonomy" id="269798"/>
    <lineage>
        <taxon>Bacteria</taxon>
        <taxon>Pseudomonadati</taxon>
        <taxon>Bacteroidota</taxon>
        <taxon>Cytophagia</taxon>
        <taxon>Cytophagales</taxon>
        <taxon>Cytophagaceae</taxon>
        <taxon>Cytophaga</taxon>
    </lineage>
</organism>
<sequence length="225" mass="25079">MKRIILLAFCLVSVFAHAQKGETIKWSFALSSKEIHIGDTVEIVATAEIIPDWYLYSNDFDPTLGPTVTTFDFVSDKGYSLLGKTKAIKPKKKFDPIWEGEVTYFTGHAEFRQKIVVQNNAPKIVLMVEYQTCSDAAGRCIPGEAEFEFMGLTVLPAKKVTKTSAVEPTTEPSSAKNPEQVNTNTNKPETIQRLEAEKARLTQRDGAGNDVSVDYLKSFVKKYSK</sequence>
<dbReference type="Gene3D" id="2.60.40.1250">
    <property type="entry name" value="Thiol:disulfide interchange protein DsbD, N-terminal domain"/>
    <property type="match status" value="1"/>
</dbReference>
<accession>A0A6N4SWJ8</accession>
<dbReference type="KEGG" id="chu:CHU_3475"/>
<keyword evidence="5" id="KW-1185">Reference proteome</keyword>
<dbReference type="EMBL" id="CP000383">
    <property type="protein sequence ID" value="ABG60709.1"/>
    <property type="molecule type" value="Genomic_DNA"/>
</dbReference>
<keyword evidence="2" id="KW-0732">Signal</keyword>
<feature type="compositionally biased region" description="Basic and acidic residues" evidence="1">
    <location>
        <begin position="190"/>
        <end position="203"/>
    </location>
</feature>
<dbReference type="GO" id="GO:0015035">
    <property type="term" value="F:protein-disulfide reductase activity"/>
    <property type="evidence" value="ECO:0007669"/>
    <property type="project" value="TreeGrafter"/>
</dbReference>
<dbReference type="OrthoDB" id="767251at2"/>
<dbReference type="PANTHER" id="PTHR32234:SF0">
    <property type="entry name" value="THIOL:DISULFIDE INTERCHANGE PROTEIN DSBD"/>
    <property type="match status" value="1"/>
</dbReference>
<evidence type="ECO:0000256" key="2">
    <source>
        <dbReference type="SAM" id="SignalP"/>
    </source>
</evidence>
<feature type="domain" description="Thiol:disulfide interchange protein DsbD N-terminal" evidence="3">
    <location>
        <begin position="37"/>
        <end position="148"/>
    </location>
</feature>
<dbReference type="Proteomes" id="UP000001822">
    <property type="component" value="Chromosome"/>
</dbReference>
<gene>
    <name evidence="4" type="ordered locus">CHU_3475</name>
</gene>
<dbReference type="PANTHER" id="PTHR32234">
    <property type="entry name" value="THIOL:DISULFIDE INTERCHANGE PROTEIN DSBD"/>
    <property type="match status" value="1"/>
</dbReference>
<proteinExistence type="predicted"/>
<reference evidence="4 5" key="1">
    <citation type="journal article" date="2007" name="Appl. Environ. Microbiol.">
        <title>Genome sequence of the cellulolytic gliding bacterium Cytophaga hutchinsonii.</title>
        <authorList>
            <person name="Xie G."/>
            <person name="Bruce D.C."/>
            <person name="Challacombe J.F."/>
            <person name="Chertkov O."/>
            <person name="Detter J.C."/>
            <person name="Gilna P."/>
            <person name="Han C.S."/>
            <person name="Lucas S."/>
            <person name="Misra M."/>
            <person name="Myers G.L."/>
            <person name="Richardson P."/>
            <person name="Tapia R."/>
            <person name="Thayer N."/>
            <person name="Thompson L.S."/>
            <person name="Brettin T.S."/>
            <person name="Henrissat B."/>
            <person name="Wilson D.B."/>
            <person name="McBride M.J."/>
        </authorList>
    </citation>
    <scope>NUCLEOTIDE SEQUENCE [LARGE SCALE GENOMIC DNA]</scope>
    <source>
        <strain evidence="5">ATCC 33406 / DSM 1761 / CIP 103989 / NBRC 15051 / NCIMB 9469 / D465</strain>
    </source>
</reference>
<evidence type="ECO:0000256" key="1">
    <source>
        <dbReference type="SAM" id="MobiDB-lite"/>
    </source>
</evidence>
<protein>
    <recommendedName>
        <fullName evidence="3">Thiol:disulfide interchange protein DsbD N-terminal domain-containing protein</fullName>
    </recommendedName>
</protein>
<dbReference type="GO" id="GO:0045454">
    <property type="term" value="P:cell redox homeostasis"/>
    <property type="evidence" value="ECO:0007669"/>
    <property type="project" value="TreeGrafter"/>
</dbReference>
<name>A0A6N4SWJ8_CYTH3</name>